<feature type="non-terminal residue" evidence="2">
    <location>
        <position position="1"/>
    </location>
</feature>
<dbReference type="AlphaFoldDB" id="A0A131Z8S9"/>
<accession>A0A131Z8S9</accession>
<keyword evidence="1" id="KW-0472">Membrane</keyword>
<feature type="transmembrane region" description="Helical" evidence="1">
    <location>
        <begin position="38"/>
        <end position="71"/>
    </location>
</feature>
<keyword evidence="1" id="KW-0812">Transmembrane</keyword>
<evidence type="ECO:0000256" key="1">
    <source>
        <dbReference type="SAM" id="Phobius"/>
    </source>
</evidence>
<evidence type="ECO:0000313" key="2">
    <source>
        <dbReference type="EMBL" id="JAP87707.1"/>
    </source>
</evidence>
<feature type="transmembrane region" description="Helical" evidence="1">
    <location>
        <begin position="102"/>
        <end position="118"/>
    </location>
</feature>
<reference evidence="2" key="1">
    <citation type="journal article" date="2016" name="Ticks Tick Borne Dis.">
        <title>De novo assembly and annotation of the salivary gland transcriptome of Rhipicephalus appendiculatus male and female ticks during blood feeding.</title>
        <authorList>
            <person name="de Castro M.H."/>
            <person name="de Klerk D."/>
            <person name="Pienaar R."/>
            <person name="Latif A.A."/>
            <person name="Rees D.J."/>
            <person name="Mans B.J."/>
        </authorList>
    </citation>
    <scope>NUCLEOTIDE SEQUENCE</scope>
    <source>
        <tissue evidence="2">Salivary glands</tissue>
    </source>
</reference>
<name>A0A131Z8S9_RHIAP</name>
<proteinExistence type="predicted"/>
<sequence length="125" mass="13997">LVLFDAELLYIVFTCSTAIVQSSQSERLTPRTIDTEVITLITLVGVHCFMLVTNDTVAVTAFILATVLIVLRRSLRKMVILCIIFPSMPMLTLVAINSLRPGAELLLSLVVISTISFMRRKFFYN</sequence>
<keyword evidence="1" id="KW-1133">Transmembrane helix</keyword>
<protein>
    <submittedName>
        <fullName evidence="2">Uncharacterized protein</fullName>
    </submittedName>
</protein>
<feature type="transmembrane region" description="Helical" evidence="1">
    <location>
        <begin position="78"/>
        <end position="96"/>
    </location>
</feature>
<organism evidence="2">
    <name type="scientific">Rhipicephalus appendiculatus</name>
    <name type="common">Brown ear tick</name>
    <dbReference type="NCBI Taxonomy" id="34631"/>
    <lineage>
        <taxon>Eukaryota</taxon>
        <taxon>Metazoa</taxon>
        <taxon>Ecdysozoa</taxon>
        <taxon>Arthropoda</taxon>
        <taxon>Chelicerata</taxon>
        <taxon>Arachnida</taxon>
        <taxon>Acari</taxon>
        <taxon>Parasitiformes</taxon>
        <taxon>Ixodida</taxon>
        <taxon>Ixodoidea</taxon>
        <taxon>Ixodidae</taxon>
        <taxon>Rhipicephalinae</taxon>
        <taxon>Rhipicephalus</taxon>
        <taxon>Rhipicephalus</taxon>
    </lineage>
</organism>
<dbReference type="EMBL" id="GEDV01000850">
    <property type="protein sequence ID" value="JAP87707.1"/>
    <property type="molecule type" value="Transcribed_RNA"/>
</dbReference>